<dbReference type="RefSeq" id="WP_230526731.1">
    <property type="nucleotide sequence ID" value="NZ_JAJGAK010000001.1"/>
</dbReference>
<protein>
    <submittedName>
        <fullName evidence="1">Uncharacterized protein</fullName>
    </submittedName>
</protein>
<keyword evidence="2" id="KW-1185">Reference proteome</keyword>
<reference evidence="1" key="1">
    <citation type="submission" date="2021-10" db="EMBL/GenBank/DDBJ databases">
        <authorList>
            <person name="Lyu M."/>
            <person name="Wang X."/>
            <person name="Meng X."/>
            <person name="Xu K."/>
        </authorList>
    </citation>
    <scope>NUCLEOTIDE SEQUENCE</scope>
    <source>
        <strain evidence="1">A6</strain>
    </source>
</reference>
<comment type="caution">
    <text evidence="1">The sequence shown here is derived from an EMBL/GenBank/DDBJ whole genome shotgun (WGS) entry which is preliminary data.</text>
</comment>
<dbReference type="EMBL" id="JAJGAK010000001">
    <property type="protein sequence ID" value="MCC8363183.1"/>
    <property type="molecule type" value="Genomic_DNA"/>
</dbReference>
<sequence length="238" mass="26226">MKPQAPETPAIVVLEFDDGAKSGFSTGLHATTAPSRFQCIARDLATGERLYVVAPVDAELFRGLLRAHGGNRYFMAQPALMDEASRRRLEALMTASEHSLESPEAKLVFALHIDTVPLAVASTEGVEARVSRALRQSETSELSTWADVRQSAVEIDWLDAIQARAEVTTPGPWRSYIEGRDHWGGADFIQTASDDFEFVGATHADQDFIAHARQDVPRLISEIRRLRRQLASNETSAP</sequence>
<gene>
    <name evidence="1" type="ORF">LK996_08860</name>
</gene>
<name>A0ABS8JHV0_9GAMM</name>
<accession>A0ABS8JHV0</accession>
<dbReference type="Proteomes" id="UP001165293">
    <property type="component" value="Unassembled WGS sequence"/>
</dbReference>
<evidence type="ECO:0000313" key="2">
    <source>
        <dbReference type="Proteomes" id="UP001165293"/>
    </source>
</evidence>
<proteinExistence type="predicted"/>
<evidence type="ECO:0000313" key="1">
    <source>
        <dbReference type="EMBL" id="MCC8363183.1"/>
    </source>
</evidence>
<organism evidence="1 2">
    <name type="scientific">Noviluteimonas lactosilytica</name>
    <dbReference type="NCBI Taxonomy" id="2888523"/>
    <lineage>
        <taxon>Bacteria</taxon>
        <taxon>Pseudomonadati</taxon>
        <taxon>Pseudomonadota</taxon>
        <taxon>Gammaproteobacteria</taxon>
        <taxon>Lysobacterales</taxon>
        <taxon>Lysobacteraceae</taxon>
        <taxon>Noviluteimonas</taxon>
    </lineage>
</organism>